<feature type="compositionally biased region" description="Low complexity" evidence="2">
    <location>
        <begin position="995"/>
        <end position="1004"/>
    </location>
</feature>
<dbReference type="InterPro" id="IPR035899">
    <property type="entry name" value="DBL_dom_sf"/>
</dbReference>
<dbReference type="PROSITE" id="PS50010">
    <property type="entry name" value="DH_2"/>
    <property type="match status" value="1"/>
</dbReference>
<accession>B0CXS8</accession>
<evidence type="ECO:0000313" key="4">
    <source>
        <dbReference type="EMBL" id="EDR12314.1"/>
    </source>
</evidence>
<feature type="coiled-coil region" evidence="1">
    <location>
        <begin position="1136"/>
        <end position="1191"/>
    </location>
</feature>
<dbReference type="CDD" id="cd00160">
    <property type="entry name" value="RhoGEF"/>
    <property type="match status" value="1"/>
</dbReference>
<feature type="region of interest" description="Disordered" evidence="2">
    <location>
        <begin position="714"/>
        <end position="764"/>
    </location>
</feature>
<dbReference type="GO" id="GO:0005085">
    <property type="term" value="F:guanyl-nucleotide exchange factor activity"/>
    <property type="evidence" value="ECO:0007669"/>
    <property type="project" value="InterPro"/>
</dbReference>
<protein>
    <submittedName>
        <fullName evidence="4">Predicted protein</fullName>
    </submittedName>
</protein>
<dbReference type="PANTHER" id="PTHR12673">
    <property type="entry name" value="FACIOGENITAL DYSPLASIA PROTEIN"/>
    <property type="match status" value="1"/>
</dbReference>
<dbReference type="PANTHER" id="PTHR12673:SF270">
    <property type="entry name" value="FYVE-TYPE DOMAIN-CONTAINING PROTEIN"/>
    <property type="match status" value="1"/>
</dbReference>
<dbReference type="RefSeq" id="XP_001876578.1">
    <property type="nucleotide sequence ID" value="XM_001876543.1"/>
</dbReference>
<feature type="compositionally biased region" description="Basic and acidic residues" evidence="2">
    <location>
        <begin position="858"/>
        <end position="868"/>
    </location>
</feature>
<dbReference type="EMBL" id="DS547094">
    <property type="protein sequence ID" value="EDR12314.1"/>
    <property type="molecule type" value="Genomic_DNA"/>
</dbReference>
<dbReference type="InterPro" id="IPR051092">
    <property type="entry name" value="FYVE_RhoGEF_PH"/>
</dbReference>
<feature type="domain" description="DH" evidence="3">
    <location>
        <begin position="99"/>
        <end position="296"/>
    </location>
</feature>
<reference evidence="4 5" key="1">
    <citation type="journal article" date="2008" name="Nature">
        <title>The genome of Laccaria bicolor provides insights into mycorrhizal symbiosis.</title>
        <authorList>
            <person name="Martin F."/>
            <person name="Aerts A."/>
            <person name="Ahren D."/>
            <person name="Brun A."/>
            <person name="Danchin E.G.J."/>
            <person name="Duchaussoy F."/>
            <person name="Gibon J."/>
            <person name="Kohler A."/>
            <person name="Lindquist E."/>
            <person name="Pereda V."/>
            <person name="Salamov A."/>
            <person name="Shapiro H.J."/>
            <person name="Wuyts J."/>
            <person name="Blaudez D."/>
            <person name="Buee M."/>
            <person name="Brokstein P."/>
            <person name="Canbaeck B."/>
            <person name="Cohen D."/>
            <person name="Courty P.E."/>
            <person name="Coutinho P.M."/>
            <person name="Delaruelle C."/>
            <person name="Detter J.C."/>
            <person name="Deveau A."/>
            <person name="DiFazio S."/>
            <person name="Duplessis S."/>
            <person name="Fraissinet-Tachet L."/>
            <person name="Lucic E."/>
            <person name="Frey-Klett P."/>
            <person name="Fourrey C."/>
            <person name="Feussner I."/>
            <person name="Gay G."/>
            <person name="Grimwood J."/>
            <person name="Hoegger P.J."/>
            <person name="Jain P."/>
            <person name="Kilaru S."/>
            <person name="Labbe J."/>
            <person name="Lin Y.C."/>
            <person name="Legue V."/>
            <person name="Le Tacon F."/>
            <person name="Marmeisse R."/>
            <person name="Melayah D."/>
            <person name="Montanini B."/>
            <person name="Muratet M."/>
            <person name="Nehls U."/>
            <person name="Niculita-Hirzel H."/>
            <person name="Oudot-Le Secq M.P."/>
            <person name="Peter M."/>
            <person name="Quesneville H."/>
            <person name="Rajashekar B."/>
            <person name="Reich M."/>
            <person name="Rouhier N."/>
            <person name="Schmutz J."/>
            <person name="Yin T."/>
            <person name="Chalot M."/>
            <person name="Henrissat B."/>
            <person name="Kuees U."/>
            <person name="Lucas S."/>
            <person name="Van de Peer Y."/>
            <person name="Podila G.K."/>
            <person name="Polle A."/>
            <person name="Pukkila P.J."/>
            <person name="Richardson P.M."/>
            <person name="Rouze P."/>
            <person name="Sanders I.R."/>
            <person name="Stajich J.E."/>
            <person name="Tunlid A."/>
            <person name="Tuskan G."/>
            <person name="Grigoriev I.V."/>
        </authorList>
    </citation>
    <scope>NUCLEOTIDE SEQUENCE [LARGE SCALE GENOMIC DNA]</scope>
    <source>
        <strain evidence="5">S238N-H82 / ATCC MYA-4686</strain>
    </source>
</reference>
<dbReference type="Pfam" id="PF00621">
    <property type="entry name" value="RhoGEF"/>
    <property type="match status" value="1"/>
</dbReference>
<dbReference type="GeneID" id="6072728"/>
<feature type="region of interest" description="Disordered" evidence="2">
    <location>
        <begin position="962"/>
        <end position="1018"/>
    </location>
</feature>
<dbReference type="GO" id="GO:0005737">
    <property type="term" value="C:cytoplasm"/>
    <property type="evidence" value="ECO:0007669"/>
    <property type="project" value="TreeGrafter"/>
</dbReference>
<keyword evidence="1" id="KW-0175">Coiled coil</keyword>
<dbReference type="Gene3D" id="1.20.900.10">
    <property type="entry name" value="Dbl homology (DH) domain"/>
    <property type="match status" value="1"/>
</dbReference>
<feature type="coiled-coil region" evidence="1">
    <location>
        <begin position="1225"/>
        <end position="1259"/>
    </location>
</feature>
<evidence type="ECO:0000313" key="5">
    <source>
        <dbReference type="Proteomes" id="UP000001194"/>
    </source>
</evidence>
<dbReference type="SUPFAM" id="SSF48065">
    <property type="entry name" value="DBL homology domain (DH-domain)"/>
    <property type="match status" value="1"/>
</dbReference>
<evidence type="ECO:0000259" key="3">
    <source>
        <dbReference type="PROSITE" id="PS50010"/>
    </source>
</evidence>
<dbReference type="HOGENOM" id="CLU_003463_0_0_1"/>
<dbReference type="OrthoDB" id="660555at2759"/>
<proteinExistence type="predicted"/>
<evidence type="ECO:0000256" key="2">
    <source>
        <dbReference type="SAM" id="MobiDB-lite"/>
    </source>
</evidence>
<organism evidence="5">
    <name type="scientific">Laccaria bicolor (strain S238N-H82 / ATCC MYA-4686)</name>
    <name type="common">Bicoloured deceiver</name>
    <name type="synonym">Laccaria laccata var. bicolor</name>
    <dbReference type="NCBI Taxonomy" id="486041"/>
    <lineage>
        <taxon>Eukaryota</taxon>
        <taxon>Fungi</taxon>
        <taxon>Dikarya</taxon>
        <taxon>Basidiomycota</taxon>
        <taxon>Agaricomycotina</taxon>
        <taxon>Agaricomycetes</taxon>
        <taxon>Agaricomycetidae</taxon>
        <taxon>Agaricales</taxon>
        <taxon>Agaricineae</taxon>
        <taxon>Hydnangiaceae</taxon>
        <taxon>Laccaria</taxon>
    </lineage>
</organism>
<keyword evidence="5" id="KW-1185">Reference proteome</keyword>
<feature type="region of interest" description="Disordered" evidence="2">
    <location>
        <begin position="641"/>
        <end position="693"/>
    </location>
</feature>
<feature type="region of interest" description="Disordered" evidence="2">
    <location>
        <begin position="815"/>
        <end position="927"/>
    </location>
</feature>
<dbReference type="KEGG" id="lbc:LACBIDRAFT_311598"/>
<dbReference type="SMART" id="SM00325">
    <property type="entry name" value="RhoGEF"/>
    <property type="match status" value="1"/>
</dbReference>
<dbReference type="STRING" id="486041.B0CXS8"/>
<dbReference type="Proteomes" id="UP000001194">
    <property type="component" value="Unassembled WGS sequence"/>
</dbReference>
<sequence length="1363" mass="150867">MALSTSPRKVVPLATGDDIRPRNSSSTPSVTNRVFYCGVVVEGSENGRRLPEDIQDLVLSLGNPLFSSSSNLLSSPSNSSLDELNHAAQRQRALTDTSALSSVIHELVTSERSYVKRLQILKHDYADPLRNFARSKDTAIIPPYEAKTLFGNIDNLLPVNEAFLVDLERMLGGNGTKNVGGVGDVALRHFKDLKGFEQYRQYYVKREDAQLIFEKEVAKRSSRFAAYIDHIKYQSTDPKNRVGLRELLMEPVQRIPRYTLLFRTILKHMAPDDPQRAKVIEADEIASKIALAETDEQTKRAAVFYCLIATIDGFPPDLFSNSRRFIDCVDVEDILTEGPVSSSSSSNSAVTSLHCTLFLFDDKLVIVKRPGNGEKGGRSLSGLDSLDKVTKAGGIPTGKKKSGMSCKGVIDITDVVVTDIGGADINLYLENPPQDQTDRWSGRSFRSLSVVNPPMPVNLDPTQTEADKRRFLENLWNAQATYRSRSGQSVVLCSDEQEVESRSGRITRARTYYNVYQRSAFLQEPKKTKVLVHIDSLGSADPVPFGIGAPPFARIRVQPMAGGLCRYSVSSSDPRDESEEDIVQTERVPSRIVQTIHQFGLFEFKTGRSSLPGTPTARSKAAIFGLDAISRNLFNTRPGSSMGDFFGGSISGRRRTKSATSRSSTYAHTTTTEDSSMTKSSHRSNSTTTAATTISTMDDDSSFFASRSSKGKNFWNRAKSPSGTASDSDRGSPSRNLSRSRSHSISRSHPWQSDADYSDVEDERSTVLAQAKDVDSSDYNLAMQLELARQNSMNQHGKLVSSIPLDMPVEDTIYEEEPPQPVQSTSRAMGDATSHRSMTPRPASPVKLADSPPQTSRTDSRHSFERRPFGPRSPSPLPFPSPKVSPSTDLPSVDADNALEPSTPPRDPLATPSRYAGPSSAIPRSKRQLLFPAGNTEVTPKPATNGTVSTSNIEPLSIKKKAPGRISATSMGSPLPTRKFYARNSPLNRNSPHIVSPRRVSPQVRRPKPSAPTQGSYNSDRIKDMQQLAVSTKDDIDSSRRSIKRIKLEVDAFRFEPQNSRPVSPDKGLRMPQPSPAMTKAALERMEEMRNMIGRRQGESTPKGRPRSGTLDTIRPNDDELVRSVQIMALEADQGLARAMSNQDDLQTRLKEMAAELAERAADFEKSRLELQNAKRQCELVKSLLADATAEKEIMYEAFNEELDGMYNDANLPDDEAWQAMSRDLRQTKETRNALTRENSQLKRQLAEAELQREDLSTVIKFPTYSFPGWPHKLDSQSSQVDYKPCPIVICVFVKITLRLIFPKVVNGEVGVTDSPRKAEPPKAVDCQAVSNLIIGAKSILTWCPRKECDIALLVITYIRNFL</sequence>
<dbReference type="InParanoid" id="B0CXS8"/>
<feature type="region of interest" description="Disordered" evidence="2">
    <location>
        <begin position="1"/>
        <end position="27"/>
    </location>
</feature>
<evidence type="ECO:0000256" key="1">
    <source>
        <dbReference type="SAM" id="Coils"/>
    </source>
</evidence>
<feature type="compositionally biased region" description="Low complexity" evidence="2">
    <location>
        <begin position="683"/>
        <end position="693"/>
    </location>
</feature>
<feature type="compositionally biased region" description="Pro residues" evidence="2">
    <location>
        <begin position="871"/>
        <end position="883"/>
    </location>
</feature>
<name>B0CXS8_LACBS</name>
<feature type="compositionally biased region" description="Polar residues" evidence="2">
    <location>
        <begin position="666"/>
        <end position="679"/>
    </location>
</feature>
<dbReference type="InterPro" id="IPR000219">
    <property type="entry name" value="DH_dom"/>
</dbReference>
<gene>
    <name evidence="4" type="ORF">LACBIDRAFT_311598</name>
</gene>
<feature type="region of interest" description="Disordered" evidence="2">
    <location>
        <begin position="1094"/>
        <end position="1115"/>
    </location>
</feature>